<keyword evidence="1" id="KW-0812">Transmembrane</keyword>
<evidence type="ECO:0000313" key="3">
    <source>
        <dbReference type="Proteomes" id="UP000293377"/>
    </source>
</evidence>
<dbReference type="EMBL" id="QOHL01000012">
    <property type="protein sequence ID" value="RZB12650.1"/>
    <property type="molecule type" value="Genomic_DNA"/>
</dbReference>
<evidence type="ECO:0000256" key="1">
    <source>
        <dbReference type="SAM" id="Phobius"/>
    </source>
</evidence>
<keyword evidence="3" id="KW-1185">Reference proteome</keyword>
<sequence>MPTPEQQIIAINQKNSQLIIQLAQLLFQEFSHNISHETSDKHFTISYTLCQIAENNPINIDDISETIANFLEFYVVSNFILPYHPNSPDQEPSPPEKSLLSFKIRINNEAESKEISPDKIITQSSSKILTITNPLKSAIRRLLEKEITKYSSTLSKKKLELCFSATFHTELNINTLNEHLENNIPVTQGILKLYPIIRLYNTSPLTSILPNCQKSLRLTIAHIKNSKSSKAQISMCLMTYNTEHSNAPTPLTHICKFQYNHFSCTLYEIDNTLLDTLPTFQDYILTRHRQVSLYPQHSVIYSLIYSSFAKTQFCQQIQQYAKLFEDLYGTQNSKLSISFSLKDNITPQPETLPKCYSQELDSETDIDALLNTVCCIPEQGTLSKILYKKYNEQTLEKILSQYTINLHITCKDLLVEPSHDPQTSPPFTSTITIHQFQHEHLIDPTTQQSDSQVMPQIIHTTQTSSQTQPSTSLHTTIPKTKASSTTYSRTLRSRYKGTRLPTIPEAPEHTPKYKPVSSNTLQTFLVNKSKYKKRQKGSIMCAAIVTAMLTTLSIWVYHLLTTHWKFLAEQPDLSKINKTVTFGIFVFFGILFIGYVIYSQIKVSHDISENMINDFTIDPIETNQLSIDSNK</sequence>
<accession>A0A4Q6I5T4</accession>
<dbReference type="AlphaFoldDB" id="A0A4Q6I5T4"/>
<protein>
    <submittedName>
        <fullName evidence="2">Uncharacterized protein</fullName>
    </submittedName>
</protein>
<feature type="transmembrane region" description="Helical" evidence="1">
    <location>
        <begin position="580"/>
        <end position="598"/>
    </location>
</feature>
<dbReference type="STRING" id="1242993.ehr_00381"/>
<keyword evidence="1" id="KW-0472">Membrane</keyword>
<gene>
    <name evidence="2" type="ORF">DRF75_03145</name>
</gene>
<evidence type="ECO:0000313" key="2">
    <source>
        <dbReference type="EMBL" id="RZB12650.1"/>
    </source>
</evidence>
<name>A0A4Q6I5T4_9RICK</name>
<proteinExistence type="predicted"/>
<reference evidence="2 3" key="1">
    <citation type="submission" date="2018-06" db="EMBL/GenBank/DDBJ databases">
        <title>Complete Genome Sequence of Ehrlichia minasensis Isolated From Cattle.</title>
        <authorList>
            <person name="Aguiar D.M."/>
            <person name="Araujo J.P.A.Jr."/>
            <person name="Nakazato L."/>
            <person name="Bard E."/>
            <person name="Cabezas-Cruz A."/>
        </authorList>
    </citation>
    <scope>NUCLEOTIDE SEQUENCE [LARGE SCALE GENOMIC DNA]</scope>
    <source>
        <strain evidence="2 3">B11</strain>
    </source>
</reference>
<comment type="caution">
    <text evidence="2">The sequence shown here is derived from an EMBL/GenBank/DDBJ whole genome shotgun (WGS) entry which is preliminary data.</text>
</comment>
<feature type="transmembrane region" description="Helical" evidence="1">
    <location>
        <begin position="538"/>
        <end position="560"/>
    </location>
</feature>
<keyword evidence="1" id="KW-1133">Transmembrane helix</keyword>
<dbReference type="Proteomes" id="UP000293377">
    <property type="component" value="Unassembled WGS sequence"/>
</dbReference>
<dbReference type="RefSeq" id="WP_129992639.1">
    <property type="nucleotide sequence ID" value="NZ_QOHL01000012.1"/>
</dbReference>
<organism evidence="2 3">
    <name type="scientific">Ehrlichia minasensis</name>
    <dbReference type="NCBI Taxonomy" id="1242993"/>
    <lineage>
        <taxon>Bacteria</taxon>
        <taxon>Pseudomonadati</taxon>
        <taxon>Pseudomonadota</taxon>
        <taxon>Alphaproteobacteria</taxon>
        <taxon>Rickettsiales</taxon>
        <taxon>Anaplasmataceae</taxon>
        <taxon>Ehrlichia</taxon>
    </lineage>
</organism>